<comment type="caution">
    <text evidence="2">The sequence shown here is derived from an EMBL/GenBank/DDBJ whole genome shotgun (WGS) entry which is preliminary data.</text>
</comment>
<reference evidence="2 3" key="1">
    <citation type="submission" date="2017-10" db="EMBL/GenBank/DDBJ databases">
        <title>Frigbacter circumglobatus gen. nov. sp. nov., isolated from sediment cultured in situ.</title>
        <authorList>
            <person name="Zhao Z."/>
        </authorList>
    </citation>
    <scope>NUCLEOTIDE SEQUENCE [LARGE SCALE GENOMIC DNA]</scope>
    <source>
        <strain evidence="2 3">ZYL</strain>
    </source>
</reference>
<proteinExistence type="predicted"/>
<dbReference type="Proteomes" id="UP000229730">
    <property type="component" value="Unassembled WGS sequence"/>
</dbReference>
<keyword evidence="1" id="KW-0472">Membrane</keyword>
<keyword evidence="3" id="KW-1185">Reference proteome</keyword>
<keyword evidence="1" id="KW-1133">Transmembrane helix</keyword>
<evidence type="ECO:0000313" key="3">
    <source>
        <dbReference type="Proteomes" id="UP000229730"/>
    </source>
</evidence>
<protein>
    <submittedName>
        <fullName evidence="2">Uncharacterized protein</fullName>
    </submittedName>
</protein>
<evidence type="ECO:0000256" key="1">
    <source>
        <dbReference type="SAM" id="Phobius"/>
    </source>
</evidence>
<dbReference type="EMBL" id="PDEM01000023">
    <property type="protein sequence ID" value="PHZ84697.1"/>
    <property type="molecule type" value="Genomic_DNA"/>
</dbReference>
<sequence>MEMSMHMHMFGLMYAPSDRVTLMAMAPYIDKRMTHLQNPMMGDAVFKTTTKGIGDIKLGRWWGFWTMGDIRCIFRFRRRIVTWKLSALLFSLFVVSCRCFISNIRSAAS</sequence>
<organism evidence="2 3">
    <name type="scientific">Paremcibacter congregatus</name>
    <dbReference type="NCBI Taxonomy" id="2043170"/>
    <lineage>
        <taxon>Bacteria</taxon>
        <taxon>Pseudomonadati</taxon>
        <taxon>Pseudomonadota</taxon>
        <taxon>Alphaproteobacteria</taxon>
        <taxon>Emcibacterales</taxon>
        <taxon>Emcibacteraceae</taxon>
        <taxon>Paremcibacter</taxon>
    </lineage>
</organism>
<dbReference type="AlphaFoldDB" id="A0A2G4YQX6"/>
<name>A0A2G4YQX6_9PROT</name>
<evidence type="ECO:0000313" key="2">
    <source>
        <dbReference type="EMBL" id="PHZ84697.1"/>
    </source>
</evidence>
<gene>
    <name evidence="2" type="ORF">CRD36_10435</name>
</gene>
<accession>A0A2G4YQX6</accession>
<feature type="transmembrane region" description="Helical" evidence="1">
    <location>
        <begin position="85"/>
        <end position="104"/>
    </location>
</feature>
<dbReference type="InParanoid" id="A0A2G4YQX6"/>
<keyword evidence="1" id="KW-0812">Transmembrane</keyword>